<evidence type="ECO:0000256" key="4">
    <source>
        <dbReference type="ARBA" id="ARBA00022989"/>
    </source>
</evidence>
<dbReference type="EMBL" id="FQZK01000014">
    <property type="protein sequence ID" value="SHK13267.1"/>
    <property type="molecule type" value="Genomic_DNA"/>
</dbReference>
<reference evidence="8 9" key="1">
    <citation type="submission" date="2016-11" db="EMBL/GenBank/DDBJ databases">
        <authorList>
            <person name="Jaros S."/>
            <person name="Januszkiewicz K."/>
            <person name="Wedrychowicz H."/>
        </authorList>
    </citation>
    <scope>NUCLEOTIDE SEQUENCE [LARGE SCALE GENOMIC DNA]</scope>
    <source>
        <strain evidence="8 9">CGMCC 4.5723</strain>
    </source>
</reference>
<evidence type="ECO:0000256" key="3">
    <source>
        <dbReference type="ARBA" id="ARBA00022692"/>
    </source>
</evidence>
<feature type="transmembrane region" description="Helical" evidence="6">
    <location>
        <begin position="54"/>
        <end position="76"/>
    </location>
</feature>
<sequence>MTAFSFTLPSTALALEGFGPWTTAVLRACLAGLVAAGCLAAVRAPLPGRAQLPALAAVGAGCVVGFPLLTSLALGGTGVGDAAVVVGLLPLTTAVLATVRGGVRHSPAFWAAAVTGGAAVAAFTLARTGGSPGSADLLLVGALLACAYGYAEGGRLAASMPGWRVIAWGLVLALPLTLPAGLLALVLEPAAPTPSAVAGLAYLTLVSQFGGFIPWYRGMGLIGVARAGQVQLAQPLLTLLWAVLLLGERPDAAALPAALVVLGCVAVTQRVR</sequence>
<feature type="domain" description="EamA" evidence="7">
    <location>
        <begin position="134"/>
        <end position="266"/>
    </location>
</feature>
<keyword evidence="5 6" id="KW-0472">Membrane</keyword>
<feature type="transmembrane region" description="Helical" evidence="6">
    <location>
        <begin position="82"/>
        <end position="99"/>
    </location>
</feature>
<dbReference type="GO" id="GO:0016020">
    <property type="term" value="C:membrane"/>
    <property type="evidence" value="ECO:0007669"/>
    <property type="project" value="UniProtKB-SubCell"/>
</dbReference>
<evidence type="ECO:0000313" key="9">
    <source>
        <dbReference type="Proteomes" id="UP000184452"/>
    </source>
</evidence>
<keyword evidence="3 6" id="KW-0812">Transmembrane</keyword>
<keyword evidence="9" id="KW-1185">Reference proteome</keyword>
<dbReference type="PANTHER" id="PTHR32322">
    <property type="entry name" value="INNER MEMBRANE TRANSPORTER"/>
    <property type="match status" value="1"/>
</dbReference>
<evidence type="ECO:0000313" key="8">
    <source>
        <dbReference type="EMBL" id="SHK13267.1"/>
    </source>
</evidence>
<dbReference type="Proteomes" id="UP000184452">
    <property type="component" value="Unassembled WGS sequence"/>
</dbReference>
<accession>A0A1M6PZF2</accession>
<feature type="transmembrane region" description="Helical" evidence="6">
    <location>
        <begin position="199"/>
        <end position="216"/>
    </location>
</feature>
<proteinExistence type="inferred from homology"/>
<dbReference type="InterPro" id="IPR000620">
    <property type="entry name" value="EamA_dom"/>
</dbReference>
<dbReference type="SUPFAM" id="SSF103481">
    <property type="entry name" value="Multidrug resistance efflux transporter EmrE"/>
    <property type="match status" value="2"/>
</dbReference>
<feature type="transmembrane region" description="Helical" evidence="6">
    <location>
        <begin position="24"/>
        <end position="42"/>
    </location>
</feature>
<dbReference type="InterPro" id="IPR037185">
    <property type="entry name" value="EmrE-like"/>
</dbReference>
<protein>
    <submittedName>
        <fullName evidence="8">EamA-like transporter family protein</fullName>
    </submittedName>
</protein>
<evidence type="ECO:0000256" key="6">
    <source>
        <dbReference type="SAM" id="Phobius"/>
    </source>
</evidence>
<dbReference type="PANTHER" id="PTHR32322:SF2">
    <property type="entry name" value="EAMA DOMAIN-CONTAINING PROTEIN"/>
    <property type="match status" value="1"/>
</dbReference>
<gene>
    <name evidence="8" type="ORF">SAMN05421803_11438</name>
</gene>
<evidence type="ECO:0000259" key="7">
    <source>
        <dbReference type="Pfam" id="PF00892"/>
    </source>
</evidence>
<dbReference type="Pfam" id="PF00892">
    <property type="entry name" value="EamA"/>
    <property type="match status" value="2"/>
</dbReference>
<comment type="similarity">
    <text evidence="2">Belongs to the EamA transporter family.</text>
</comment>
<dbReference type="InterPro" id="IPR050638">
    <property type="entry name" value="AA-Vitamin_Transporters"/>
</dbReference>
<comment type="subcellular location">
    <subcellularLocation>
        <location evidence="1">Membrane</location>
        <topology evidence="1">Multi-pass membrane protein</topology>
    </subcellularLocation>
</comment>
<feature type="transmembrane region" description="Helical" evidence="6">
    <location>
        <begin position="132"/>
        <end position="151"/>
    </location>
</feature>
<evidence type="ECO:0000256" key="1">
    <source>
        <dbReference type="ARBA" id="ARBA00004141"/>
    </source>
</evidence>
<evidence type="ECO:0000256" key="2">
    <source>
        <dbReference type="ARBA" id="ARBA00007362"/>
    </source>
</evidence>
<feature type="transmembrane region" description="Helical" evidence="6">
    <location>
        <begin position="108"/>
        <end position="126"/>
    </location>
</feature>
<dbReference type="AlphaFoldDB" id="A0A1M6PZF2"/>
<organism evidence="8 9">
    <name type="scientific">Nocardiopsis flavescens</name>
    <dbReference type="NCBI Taxonomy" id="758803"/>
    <lineage>
        <taxon>Bacteria</taxon>
        <taxon>Bacillati</taxon>
        <taxon>Actinomycetota</taxon>
        <taxon>Actinomycetes</taxon>
        <taxon>Streptosporangiales</taxon>
        <taxon>Nocardiopsidaceae</taxon>
        <taxon>Nocardiopsis</taxon>
    </lineage>
</organism>
<feature type="transmembrane region" description="Helical" evidence="6">
    <location>
        <begin position="163"/>
        <end position="187"/>
    </location>
</feature>
<keyword evidence="4 6" id="KW-1133">Transmembrane helix</keyword>
<evidence type="ECO:0000256" key="5">
    <source>
        <dbReference type="ARBA" id="ARBA00023136"/>
    </source>
</evidence>
<name>A0A1M6PZF2_9ACTN</name>
<feature type="domain" description="EamA" evidence="7">
    <location>
        <begin position="3"/>
        <end position="122"/>
    </location>
</feature>
<dbReference type="STRING" id="758803.SAMN05421803_11438"/>